<dbReference type="PIRSF" id="PIRSF029950">
    <property type="entry name" value="Cas_CT1134"/>
    <property type="match status" value="1"/>
</dbReference>
<dbReference type="InterPro" id="IPR021124">
    <property type="entry name" value="CRISPR-assoc_prot_Cas5"/>
</dbReference>
<gene>
    <name evidence="3" type="ORF">A6K76_11790</name>
</gene>
<name>A0A1C0YT04_9BACL</name>
<dbReference type="EC" id="3.1.-.-" evidence="2"/>
<dbReference type="NCBIfam" id="TIGR02593">
    <property type="entry name" value="CRISPR_cas5"/>
    <property type="match status" value="1"/>
</dbReference>
<keyword evidence="2" id="KW-0694">RNA-binding</keyword>
<dbReference type="GO" id="GO:0016787">
    <property type="term" value="F:hydrolase activity"/>
    <property type="evidence" value="ECO:0007669"/>
    <property type="project" value="UniProtKB-KW"/>
</dbReference>
<dbReference type="GO" id="GO:0051607">
    <property type="term" value="P:defense response to virus"/>
    <property type="evidence" value="ECO:0007669"/>
    <property type="project" value="UniProtKB-UniRule"/>
</dbReference>
<dbReference type="RefSeq" id="WP_066464855.1">
    <property type="nucleotide sequence ID" value="NZ_MATO01000038.1"/>
</dbReference>
<protein>
    <recommendedName>
        <fullName evidence="2">pre-crRNA processing endonuclease</fullName>
        <ecNumber evidence="2">3.1.-.-</ecNumber>
    </recommendedName>
</protein>
<comment type="caution">
    <text evidence="3">The sequence shown here is derived from an EMBL/GenBank/DDBJ whole genome shotgun (WGS) entry which is preliminary data.</text>
</comment>
<keyword evidence="2" id="KW-0255">Endonuclease</keyword>
<dbReference type="NCBIfam" id="TIGR01876">
    <property type="entry name" value="cas_Cas5d"/>
    <property type="match status" value="1"/>
</dbReference>
<dbReference type="OrthoDB" id="5621871at2"/>
<reference evidence="3 4" key="1">
    <citation type="submission" date="2016-07" db="EMBL/GenBank/DDBJ databases">
        <title>Caryophanon latum genome sequencing.</title>
        <authorList>
            <person name="Verma A."/>
            <person name="Pal Y."/>
            <person name="Krishnamurthi S."/>
        </authorList>
    </citation>
    <scope>NUCLEOTIDE SEQUENCE [LARGE SCALE GENOMIC DNA]</scope>
    <source>
        <strain evidence="3 4">DSM 14151</strain>
    </source>
</reference>
<comment type="function">
    <text evidence="2">CRISPR (clustered regularly interspaced short palindromic repeat) is an adaptive immune system that provides protection against mobile genetic elements (viruses, transposable elements and conjugative plasmids). CRISPR clusters contain spacers, sequences complementary to antecedent mobile elements, and target invading nucleic acids. CRISPR clusters are transcribed and processed into CRISPR RNA (crRNA).</text>
</comment>
<dbReference type="Pfam" id="PF09704">
    <property type="entry name" value="Cas_Cas5d"/>
    <property type="match status" value="1"/>
</dbReference>
<evidence type="ECO:0000313" key="3">
    <source>
        <dbReference type="EMBL" id="OCS90283.1"/>
    </source>
</evidence>
<keyword evidence="2" id="KW-0378">Hydrolase</keyword>
<accession>A0A1C0YT04</accession>
<sequence>MRNQIEYTVYGDYALFTDPFTKLGGEKMTMHIPTYEALKGITSSIYWKPSIIWIIDEVRVMSPIQMESKGMRPMKMDGKNDLAYYSYLKDVKYQVRAHFEFNHRRPDLQSDFNEHKHHNIAKRAVQKGGRRDIFLGTRECQAYVEYEEFGSGEGAYDNIDELHYGVMVHGIDYPDESGKEQLMTCLWTPVMKNGVITFIRPDECTIRRELSTYEAKSFTIGRNMQSVDDTYAELVGE</sequence>
<dbReference type="InterPro" id="IPR010155">
    <property type="entry name" value="CRISPR-assoc_prot_Cas5d"/>
</dbReference>
<dbReference type="Proteomes" id="UP000093482">
    <property type="component" value="Unassembled WGS sequence"/>
</dbReference>
<comment type="similarity">
    <text evidence="2">Belongs to the CRISPR-associated protein Cas5 family. Subtype I-C/Dvulg subfamily.</text>
</comment>
<keyword evidence="4" id="KW-1185">Reference proteome</keyword>
<evidence type="ECO:0000256" key="2">
    <source>
        <dbReference type="PIRNR" id="PIRNR029950"/>
    </source>
</evidence>
<organism evidence="3 4">
    <name type="scientific">Caryophanon latum</name>
    <dbReference type="NCBI Taxonomy" id="33977"/>
    <lineage>
        <taxon>Bacteria</taxon>
        <taxon>Bacillati</taxon>
        <taxon>Bacillota</taxon>
        <taxon>Bacilli</taxon>
        <taxon>Bacillales</taxon>
        <taxon>Caryophanaceae</taxon>
        <taxon>Caryophanon</taxon>
    </lineage>
</organism>
<dbReference type="GO" id="GO:0004519">
    <property type="term" value="F:endonuclease activity"/>
    <property type="evidence" value="ECO:0007669"/>
    <property type="project" value="UniProtKB-UniRule"/>
</dbReference>
<evidence type="ECO:0000313" key="4">
    <source>
        <dbReference type="Proteomes" id="UP000093482"/>
    </source>
</evidence>
<dbReference type="AlphaFoldDB" id="A0A1C0YT04"/>
<keyword evidence="2" id="KW-0540">Nuclease</keyword>
<dbReference type="InterPro" id="IPR013422">
    <property type="entry name" value="CRISPR-assoc_prot_Cas5_N"/>
</dbReference>
<evidence type="ECO:0000256" key="1">
    <source>
        <dbReference type="ARBA" id="ARBA00023118"/>
    </source>
</evidence>
<dbReference type="GO" id="GO:0043571">
    <property type="term" value="P:maintenance of CRISPR repeat elements"/>
    <property type="evidence" value="ECO:0007669"/>
    <property type="project" value="UniProtKB-UniRule"/>
</dbReference>
<dbReference type="Gene3D" id="3.30.70.2660">
    <property type="match status" value="1"/>
</dbReference>
<dbReference type="EMBL" id="MATO01000038">
    <property type="protein sequence ID" value="OCS90283.1"/>
    <property type="molecule type" value="Genomic_DNA"/>
</dbReference>
<keyword evidence="1 2" id="KW-0051">Antiviral defense</keyword>
<proteinExistence type="inferred from homology"/>
<dbReference type="GO" id="GO:0003723">
    <property type="term" value="F:RNA binding"/>
    <property type="evidence" value="ECO:0007669"/>
    <property type="project" value="UniProtKB-UniRule"/>
</dbReference>